<comment type="caution">
    <text evidence="2">The sequence shown here is derived from an EMBL/GenBank/DDBJ whole genome shotgun (WGS) entry which is preliminary data.</text>
</comment>
<dbReference type="InParanoid" id="A0A2J7PRT2"/>
<dbReference type="OrthoDB" id="6623841at2759"/>
<dbReference type="InterPro" id="IPR012337">
    <property type="entry name" value="RNaseH-like_sf"/>
</dbReference>
<sequence length="354" mass="39942">MIRNKVHWKKIFVSIDETCDTDACYEANVINGTLEIGGPGEVFLLRSEVLKSINHSTICKLFDRSMFLLWPEGIRHDDVLLFVTDAAPYIVKAGKSIKSFYTKLVHVTCLAHALHRMTEEVRSEFLQVDALVSRTKKIFIKAPARKIHFKAAAPGVPLPPEPIITRWRTWTDAAIYHCDHFQIVKNIIHSMKMEDVRAIEAVQEQFSCIEMEGQLAFIKANFSSLTEGIQCLQDRGATLEDSLALVKKIATDLEKVSGDIGKMVSRKMKSVLDKNLGYETLCSISQILSGESFSAFSIEEELTASDLVHFKYAPVVSADVERSFSKYKNVLSDSRHALTFKNLRMLTVIYCNSE</sequence>
<dbReference type="InterPro" id="IPR007021">
    <property type="entry name" value="DUF659"/>
</dbReference>
<dbReference type="SUPFAM" id="SSF53098">
    <property type="entry name" value="Ribonuclease H-like"/>
    <property type="match status" value="1"/>
</dbReference>
<evidence type="ECO:0000313" key="3">
    <source>
        <dbReference type="Proteomes" id="UP000235965"/>
    </source>
</evidence>
<dbReference type="EMBL" id="NEVH01021952">
    <property type="protein sequence ID" value="PNF19043.1"/>
    <property type="molecule type" value="Genomic_DNA"/>
</dbReference>
<protein>
    <recommendedName>
        <fullName evidence="1">DUF659 domain-containing protein</fullName>
    </recommendedName>
</protein>
<dbReference type="STRING" id="105785.A0A2J7PRT2"/>
<accession>A0A2J7PRT2</accession>
<evidence type="ECO:0000313" key="2">
    <source>
        <dbReference type="EMBL" id="PNF19043.1"/>
    </source>
</evidence>
<feature type="domain" description="DUF659" evidence="1">
    <location>
        <begin position="2"/>
        <end position="138"/>
    </location>
</feature>
<dbReference type="Proteomes" id="UP000235965">
    <property type="component" value="Unassembled WGS sequence"/>
</dbReference>
<organism evidence="2 3">
    <name type="scientific">Cryptotermes secundus</name>
    <dbReference type="NCBI Taxonomy" id="105785"/>
    <lineage>
        <taxon>Eukaryota</taxon>
        <taxon>Metazoa</taxon>
        <taxon>Ecdysozoa</taxon>
        <taxon>Arthropoda</taxon>
        <taxon>Hexapoda</taxon>
        <taxon>Insecta</taxon>
        <taxon>Pterygota</taxon>
        <taxon>Neoptera</taxon>
        <taxon>Polyneoptera</taxon>
        <taxon>Dictyoptera</taxon>
        <taxon>Blattodea</taxon>
        <taxon>Blattoidea</taxon>
        <taxon>Termitoidae</taxon>
        <taxon>Kalotermitidae</taxon>
        <taxon>Cryptotermitinae</taxon>
        <taxon>Cryptotermes</taxon>
    </lineage>
</organism>
<name>A0A2J7PRT2_9NEOP</name>
<reference evidence="2 3" key="1">
    <citation type="submission" date="2017-12" db="EMBL/GenBank/DDBJ databases">
        <title>Hemimetabolous genomes reveal molecular basis of termite eusociality.</title>
        <authorList>
            <person name="Harrison M.C."/>
            <person name="Jongepier E."/>
            <person name="Robertson H.M."/>
            <person name="Arning N."/>
            <person name="Bitard-Feildel T."/>
            <person name="Chao H."/>
            <person name="Childers C.P."/>
            <person name="Dinh H."/>
            <person name="Doddapaneni H."/>
            <person name="Dugan S."/>
            <person name="Gowin J."/>
            <person name="Greiner C."/>
            <person name="Han Y."/>
            <person name="Hu H."/>
            <person name="Hughes D.S.T."/>
            <person name="Huylmans A.-K."/>
            <person name="Kemena C."/>
            <person name="Kremer L.P.M."/>
            <person name="Lee S.L."/>
            <person name="Lopez-Ezquerra A."/>
            <person name="Mallet L."/>
            <person name="Monroy-Kuhn J.M."/>
            <person name="Moser A."/>
            <person name="Murali S.C."/>
            <person name="Muzny D.M."/>
            <person name="Otani S."/>
            <person name="Piulachs M.-D."/>
            <person name="Poelchau M."/>
            <person name="Qu J."/>
            <person name="Schaub F."/>
            <person name="Wada-Katsumata A."/>
            <person name="Worley K.C."/>
            <person name="Xie Q."/>
            <person name="Ylla G."/>
            <person name="Poulsen M."/>
            <person name="Gibbs R.A."/>
            <person name="Schal C."/>
            <person name="Richards S."/>
            <person name="Belles X."/>
            <person name="Korb J."/>
            <person name="Bornberg-Bauer E."/>
        </authorList>
    </citation>
    <scope>NUCLEOTIDE SEQUENCE [LARGE SCALE GENOMIC DNA]</scope>
    <source>
        <tissue evidence="2">Whole body</tissue>
    </source>
</reference>
<keyword evidence="3" id="KW-1185">Reference proteome</keyword>
<proteinExistence type="predicted"/>
<dbReference type="Pfam" id="PF04937">
    <property type="entry name" value="DUF659"/>
    <property type="match status" value="1"/>
</dbReference>
<dbReference type="AlphaFoldDB" id="A0A2J7PRT2"/>
<evidence type="ECO:0000259" key="1">
    <source>
        <dbReference type="Pfam" id="PF04937"/>
    </source>
</evidence>
<gene>
    <name evidence="2" type="ORF">B7P43_G11713</name>
</gene>